<organism evidence="8 9">
    <name type="scientific">Bowmanella denitrificans</name>
    <dbReference type="NCBI Taxonomy" id="366582"/>
    <lineage>
        <taxon>Bacteria</taxon>
        <taxon>Pseudomonadati</taxon>
        <taxon>Pseudomonadota</taxon>
        <taxon>Gammaproteobacteria</taxon>
        <taxon>Alteromonadales</taxon>
        <taxon>Alteromonadaceae</taxon>
        <taxon>Bowmanella</taxon>
    </lineage>
</organism>
<evidence type="ECO:0000313" key="8">
    <source>
        <dbReference type="EMBL" id="GAA0363366.1"/>
    </source>
</evidence>
<dbReference type="Gene3D" id="1.10.1740.10">
    <property type="match status" value="1"/>
</dbReference>
<feature type="domain" description="RNA polymerase sigma factor 70 region 4 type 2" evidence="7">
    <location>
        <begin position="139"/>
        <end position="188"/>
    </location>
</feature>
<keyword evidence="3" id="KW-0731">Sigma factor</keyword>
<evidence type="ECO:0000259" key="7">
    <source>
        <dbReference type="Pfam" id="PF08281"/>
    </source>
</evidence>
<evidence type="ECO:0000256" key="3">
    <source>
        <dbReference type="ARBA" id="ARBA00023082"/>
    </source>
</evidence>
<keyword evidence="4" id="KW-0238">DNA-binding</keyword>
<dbReference type="InterPro" id="IPR013325">
    <property type="entry name" value="RNA_pol_sigma_r2"/>
</dbReference>
<dbReference type="InterPro" id="IPR013249">
    <property type="entry name" value="RNA_pol_sigma70_r4_t2"/>
</dbReference>
<evidence type="ECO:0000256" key="1">
    <source>
        <dbReference type="ARBA" id="ARBA00010641"/>
    </source>
</evidence>
<dbReference type="EMBL" id="BAAAEI010000017">
    <property type="protein sequence ID" value="GAA0363366.1"/>
    <property type="molecule type" value="Genomic_DNA"/>
</dbReference>
<keyword evidence="2" id="KW-0805">Transcription regulation</keyword>
<dbReference type="InterPro" id="IPR014284">
    <property type="entry name" value="RNA_pol_sigma-70_dom"/>
</dbReference>
<dbReference type="Pfam" id="PF08281">
    <property type="entry name" value="Sigma70_r4_2"/>
    <property type="match status" value="1"/>
</dbReference>
<dbReference type="PANTHER" id="PTHR43133">
    <property type="entry name" value="RNA POLYMERASE ECF-TYPE SIGMA FACTO"/>
    <property type="match status" value="1"/>
</dbReference>
<evidence type="ECO:0000313" key="9">
    <source>
        <dbReference type="Proteomes" id="UP001501757"/>
    </source>
</evidence>
<dbReference type="SUPFAM" id="SSF88659">
    <property type="entry name" value="Sigma3 and sigma4 domains of RNA polymerase sigma factors"/>
    <property type="match status" value="1"/>
</dbReference>
<keyword evidence="5" id="KW-0804">Transcription</keyword>
<sequence length="207" mass="23022">MSLSSKVEPIGDYSLPARQSTSKSRGNTYLHSLYREHAGNIRKYLQRNYGSGPPEPEDVVQDVFTKFGESLEAGTEVHSALIENPKAYLYKMAVNHTLNAIGRVKRINQFMAEQMSTDDEGLDELGPENIWARRDELGAVGKAMQLLSEKQRQILVRSRIKGETYAQIAQALDCSIADVSRQLVAALAILHQASQQDDHTNGAQHGR</sequence>
<evidence type="ECO:0000256" key="6">
    <source>
        <dbReference type="SAM" id="MobiDB-lite"/>
    </source>
</evidence>
<comment type="similarity">
    <text evidence="1">Belongs to the sigma-70 factor family. ECF subfamily.</text>
</comment>
<dbReference type="Proteomes" id="UP001501757">
    <property type="component" value="Unassembled WGS sequence"/>
</dbReference>
<dbReference type="RefSeq" id="WP_343845963.1">
    <property type="nucleotide sequence ID" value="NZ_BAAAEI010000017.1"/>
</dbReference>
<dbReference type="Gene3D" id="1.10.10.10">
    <property type="entry name" value="Winged helix-like DNA-binding domain superfamily/Winged helix DNA-binding domain"/>
    <property type="match status" value="1"/>
</dbReference>
<keyword evidence="9" id="KW-1185">Reference proteome</keyword>
<dbReference type="SUPFAM" id="SSF88946">
    <property type="entry name" value="Sigma2 domain of RNA polymerase sigma factors"/>
    <property type="match status" value="1"/>
</dbReference>
<reference evidence="8 9" key="1">
    <citation type="journal article" date="2019" name="Int. J. Syst. Evol. Microbiol.">
        <title>The Global Catalogue of Microorganisms (GCM) 10K type strain sequencing project: providing services to taxonomists for standard genome sequencing and annotation.</title>
        <authorList>
            <consortium name="The Broad Institute Genomics Platform"/>
            <consortium name="The Broad Institute Genome Sequencing Center for Infectious Disease"/>
            <person name="Wu L."/>
            <person name="Ma J."/>
        </authorList>
    </citation>
    <scope>NUCLEOTIDE SEQUENCE [LARGE SCALE GENOMIC DNA]</scope>
    <source>
        <strain evidence="8 9">JCM 13378</strain>
    </source>
</reference>
<name>A0ABN0XGT0_9ALTE</name>
<evidence type="ECO:0000256" key="4">
    <source>
        <dbReference type="ARBA" id="ARBA00023125"/>
    </source>
</evidence>
<dbReference type="InterPro" id="IPR039425">
    <property type="entry name" value="RNA_pol_sigma-70-like"/>
</dbReference>
<evidence type="ECO:0000256" key="5">
    <source>
        <dbReference type="ARBA" id="ARBA00023163"/>
    </source>
</evidence>
<gene>
    <name evidence="8" type="ORF">GCM10009092_29670</name>
</gene>
<protein>
    <recommendedName>
        <fullName evidence="7">RNA polymerase sigma factor 70 region 4 type 2 domain-containing protein</fullName>
    </recommendedName>
</protein>
<dbReference type="NCBIfam" id="TIGR02937">
    <property type="entry name" value="sigma70-ECF"/>
    <property type="match status" value="1"/>
</dbReference>
<proteinExistence type="inferred from homology"/>
<accession>A0ABN0XGT0</accession>
<feature type="region of interest" description="Disordered" evidence="6">
    <location>
        <begin position="1"/>
        <end position="28"/>
    </location>
</feature>
<dbReference type="InterPro" id="IPR013324">
    <property type="entry name" value="RNA_pol_sigma_r3/r4-like"/>
</dbReference>
<dbReference type="PANTHER" id="PTHR43133:SF8">
    <property type="entry name" value="RNA POLYMERASE SIGMA FACTOR HI_1459-RELATED"/>
    <property type="match status" value="1"/>
</dbReference>
<comment type="caution">
    <text evidence="8">The sequence shown here is derived from an EMBL/GenBank/DDBJ whole genome shotgun (WGS) entry which is preliminary data.</text>
</comment>
<dbReference type="InterPro" id="IPR036388">
    <property type="entry name" value="WH-like_DNA-bd_sf"/>
</dbReference>
<feature type="compositionally biased region" description="Polar residues" evidence="6">
    <location>
        <begin position="17"/>
        <end position="28"/>
    </location>
</feature>
<evidence type="ECO:0000256" key="2">
    <source>
        <dbReference type="ARBA" id="ARBA00023015"/>
    </source>
</evidence>